<dbReference type="AlphaFoldDB" id="A0A0E9XK02"/>
<organism evidence="1">
    <name type="scientific">Anguilla anguilla</name>
    <name type="common">European freshwater eel</name>
    <name type="synonym">Muraena anguilla</name>
    <dbReference type="NCBI Taxonomy" id="7936"/>
    <lineage>
        <taxon>Eukaryota</taxon>
        <taxon>Metazoa</taxon>
        <taxon>Chordata</taxon>
        <taxon>Craniata</taxon>
        <taxon>Vertebrata</taxon>
        <taxon>Euteleostomi</taxon>
        <taxon>Actinopterygii</taxon>
        <taxon>Neopterygii</taxon>
        <taxon>Teleostei</taxon>
        <taxon>Anguilliformes</taxon>
        <taxon>Anguillidae</taxon>
        <taxon>Anguilla</taxon>
    </lineage>
</organism>
<protein>
    <submittedName>
        <fullName evidence="1">Uncharacterized protein</fullName>
    </submittedName>
</protein>
<reference evidence="1" key="1">
    <citation type="submission" date="2014-11" db="EMBL/GenBank/DDBJ databases">
        <authorList>
            <person name="Amaro Gonzalez C."/>
        </authorList>
    </citation>
    <scope>NUCLEOTIDE SEQUENCE</scope>
</reference>
<reference evidence="1" key="2">
    <citation type="journal article" date="2015" name="Fish Shellfish Immunol.">
        <title>Early steps in the European eel (Anguilla anguilla)-Vibrio vulnificus interaction in the gills: Role of the RtxA13 toxin.</title>
        <authorList>
            <person name="Callol A."/>
            <person name="Pajuelo D."/>
            <person name="Ebbesson L."/>
            <person name="Teles M."/>
            <person name="MacKenzie S."/>
            <person name="Amaro C."/>
        </authorList>
    </citation>
    <scope>NUCLEOTIDE SEQUENCE</scope>
</reference>
<sequence>MLSILRSTDTGANGGNGPTCFFTIKKCYSSGLRDLLLFCGVWHDDLLRQRVNCNSDTSYRK</sequence>
<proteinExistence type="predicted"/>
<evidence type="ECO:0000313" key="1">
    <source>
        <dbReference type="EMBL" id="JAI03063.1"/>
    </source>
</evidence>
<dbReference type="EMBL" id="GBXM01005515">
    <property type="protein sequence ID" value="JAI03063.1"/>
    <property type="molecule type" value="Transcribed_RNA"/>
</dbReference>
<accession>A0A0E9XK02</accession>
<name>A0A0E9XK02_ANGAN</name>